<keyword evidence="8 10" id="KW-0472">Membrane</keyword>
<feature type="transmembrane region" description="Helical" evidence="10">
    <location>
        <begin position="6"/>
        <end position="24"/>
    </location>
</feature>
<evidence type="ECO:0000256" key="2">
    <source>
        <dbReference type="ARBA" id="ARBA00022448"/>
    </source>
</evidence>
<feature type="transmembrane region" description="Helical" evidence="10">
    <location>
        <begin position="347"/>
        <end position="367"/>
    </location>
</feature>
<comment type="caution">
    <text evidence="10">Lacks conserved residue(s) required for the propagation of feature annotation.</text>
</comment>
<dbReference type="GO" id="GO:0015386">
    <property type="term" value="F:potassium:proton antiporter activity"/>
    <property type="evidence" value="ECO:0007669"/>
    <property type="project" value="TreeGrafter"/>
</dbReference>
<keyword evidence="4 10" id="KW-0812">Transmembrane</keyword>
<feature type="transmembrane region" description="Helical" evidence="10">
    <location>
        <begin position="57"/>
        <end position="75"/>
    </location>
</feature>
<evidence type="ECO:0000256" key="10">
    <source>
        <dbReference type="RuleBase" id="RU366002"/>
    </source>
</evidence>
<evidence type="ECO:0000256" key="5">
    <source>
        <dbReference type="ARBA" id="ARBA00022989"/>
    </source>
</evidence>
<feature type="domain" description="Cation/H+ exchanger transmembrane" evidence="11">
    <location>
        <begin position="13"/>
        <end position="404"/>
    </location>
</feature>
<evidence type="ECO:0000256" key="9">
    <source>
        <dbReference type="ARBA" id="ARBA00023201"/>
    </source>
</evidence>
<feature type="transmembrane region" description="Helical" evidence="10">
    <location>
        <begin position="379"/>
        <end position="403"/>
    </location>
</feature>
<feature type="transmembrane region" description="Helical" evidence="10">
    <location>
        <begin position="87"/>
        <end position="109"/>
    </location>
</feature>
<comment type="similarity">
    <text evidence="10">Belongs to the monovalent cation:proton antiporter 1 (CPA1) transporter (TC 2.A.36) family.</text>
</comment>
<feature type="transmembrane region" description="Helical" evidence="10">
    <location>
        <begin position="267"/>
        <end position="288"/>
    </location>
</feature>
<dbReference type="RefSeq" id="WP_012591964.1">
    <property type="nucleotide sequence ID" value="NC_011666.1"/>
</dbReference>
<dbReference type="KEGG" id="msl:Msil_2984"/>
<name>B8EIS8_METSB</name>
<gene>
    <name evidence="12" type="ordered locus">Msil_2984</name>
</gene>
<dbReference type="InterPro" id="IPR004705">
    <property type="entry name" value="Cation/H_exchanger_CPA1_bac"/>
</dbReference>
<dbReference type="STRING" id="395965.Msil_2984"/>
<feature type="transmembrane region" description="Helical" evidence="10">
    <location>
        <begin position="308"/>
        <end position="335"/>
    </location>
</feature>
<evidence type="ECO:0000313" key="13">
    <source>
        <dbReference type="Proteomes" id="UP000002257"/>
    </source>
</evidence>
<dbReference type="Proteomes" id="UP000002257">
    <property type="component" value="Chromosome"/>
</dbReference>
<dbReference type="OrthoDB" id="9809206at2"/>
<dbReference type="NCBIfam" id="TIGR00831">
    <property type="entry name" value="a_cpa1"/>
    <property type="match status" value="1"/>
</dbReference>
<dbReference type="InterPro" id="IPR006153">
    <property type="entry name" value="Cation/H_exchanger_TM"/>
</dbReference>
<keyword evidence="3" id="KW-1003">Cell membrane</keyword>
<dbReference type="InterPro" id="IPR018422">
    <property type="entry name" value="Cation/H_exchanger_CPA1"/>
</dbReference>
<evidence type="ECO:0000259" key="11">
    <source>
        <dbReference type="Pfam" id="PF00999"/>
    </source>
</evidence>
<dbReference type="EMBL" id="CP001280">
    <property type="protein sequence ID" value="ACK51895.1"/>
    <property type="molecule type" value="Genomic_DNA"/>
</dbReference>
<dbReference type="eggNOG" id="COG0025">
    <property type="taxonomic scope" value="Bacteria"/>
</dbReference>
<dbReference type="HOGENOM" id="CLU_005912_8_2_5"/>
<feature type="transmembrane region" description="Helical" evidence="10">
    <location>
        <begin position="213"/>
        <end position="231"/>
    </location>
</feature>
<evidence type="ECO:0000256" key="8">
    <source>
        <dbReference type="ARBA" id="ARBA00023136"/>
    </source>
</evidence>
<reference evidence="12 13" key="1">
    <citation type="journal article" date="2010" name="J. Bacteriol.">
        <title>Complete genome sequence of the aerobic facultative methanotroph Methylocella silvestris BL2.</title>
        <authorList>
            <person name="Chen Y."/>
            <person name="Crombie A."/>
            <person name="Rahman M.T."/>
            <person name="Dedysh S.N."/>
            <person name="Liesack W."/>
            <person name="Stott M.B."/>
            <person name="Alam M."/>
            <person name="Theisen A.R."/>
            <person name="Murrell J.C."/>
            <person name="Dunfield P.F."/>
        </authorList>
    </citation>
    <scope>NUCLEOTIDE SEQUENCE [LARGE SCALE GENOMIC DNA]</scope>
    <source>
        <strain evidence="13">DSM 15510 / CIP 108128 / LMG 27833 / NCIMB 13906 / BL2</strain>
    </source>
</reference>
<evidence type="ECO:0000256" key="4">
    <source>
        <dbReference type="ARBA" id="ARBA00022692"/>
    </source>
</evidence>
<dbReference type="PANTHER" id="PTHR10110">
    <property type="entry name" value="SODIUM/HYDROGEN EXCHANGER"/>
    <property type="match status" value="1"/>
</dbReference>
<dbReference type="Pfam" id="PF00999">
    <property type="entry name" value="Na_H_Exchanger"/>
    <property type="match status" value="1"/>
</dbReference>
<evidence type="ECO:0000313" key="12">
    <source>
        <dbReference type="EMBL" id="ACK51895.1"/>
    </source>
</evidence>
<dbReference type="Gene3D" id="6.10.140.1330">
    <property type="match status" value="1"/>
</dbReference>
<dbReference type="GO" id="GO:0005886">
    <property type="term" value="C:plasma membrane"/>
    <property type="evidence" value="ECO:0007669"/>
    <property type="project" value="UniProtKB-SubCell"/>
</dbReference>
<comment type="function">
    <text evidence="10">Na(+)/H(+) antiporter that extrudes sodium in exchange for external protons.</text>
</comment>
<dbReference type="AlphaFoldDB" id="B8EIS8"/>
<keyword evidence="10" id="KW-0997">Cell inner membrane</keyword>
<dbReference type="GO" id="GO:0051453">
    <property type="term" value="P:regulation of intracellular pH"/>
    <property type="evidence" value="ECO:0007669"/>
    <property type="project" value="TreeGrafter"/>
</dbReference>
<evidence type="ECO:0000256" key="3">
    <source>
        <dbReference type="ARBA" id="ARBA00022475"/>
    </source>
</evidence>
<dbReference type="PANTHER" id="PTHR10110:SF86">
    <property type="entry name" value="SODIUM_HYDROGEN EXCHANGER 7"/>
    <property type="match status" value="1"/>
</dbReference>
<proteinExistence type="inferred from homology"/>
<keyword evidence="2 10" id="KW-0813">Transport</keyword>
<keyword evidence="7 10" id="KW-0406">Ion transport</keyword>
<evidence type="ECO:0000256" key="6">
    <source>
        <dbReference type="ARBA" id="ARBA00023053"/>
    </source>
</evidence>
<dbReference type="GO" id="GO:0098719">
    <property type="term" value="P:sodium ion import across plasma membrane"/>
    <property type="evidence" value="ECO:0007669"/>
    <property type="project" value="TreeGrafter"/>
</dbReference>
<keyword evidence="6 10" id="KW-0915">Sodium</keyword>
<keyword evidence="13" id="KW-1185">Reference proteome</keyword>
<evidence type="ECO:0000256" key="1">
    <source>
        <dbReference type="ARBA" id="ARBA00004651"/>
    </source>
</evidence>
<keyword evidence="10" id="KW-0050">Antiport</keyword>
<protein>
    <submittedName>
        <fullName evidence="12">Na+/H+ antiporter</fullName>
    </submittedName>
</protein>
<organism evidence="12 13">
    <name type="scientific">Methylocella silvestris (strain DSM 15510 / CIP 108128 / LMG 27833 / NCIMB 13906 / BL2)</name>
    <dbReference type="NCBI Taxonomy" id="395965"/>
    <lineage>
        <taxon>Bacteria</taxon>
        <taxon>Pseudomonadati</taxon>
        <taxon>Pseudomonadota</taxon>
        <taxon>Alphaproteobacteria</taxon>
        <taxon>Hyphomicrobiales</taxon>
        <taxon>Beijerinckiaceae</taxon>
        <taxon>Methylocella</taxon>
    </lineage>
</organism>
<dbReference type="GO" id="GO:0015385">
    <property type="term" value="F:sodium:proton antiporter activity"/>
    <property type="evidence" value="ECO:0007669"/>
    <property type="project" value="InterPro"/>
</dbReference>
<sequence length="531" mass="56369">MPPAERFEILLMLIAAVIPLELAARRLRFPPSAMLTLGGIAIALVPGAPEINVDPDLMLILFLPPLLFSSAYFTVWRDFKADLRVILQLAVGAVAFTTLAVGLAAHAIVPGLPWAACFALGAIVSPPDAVAAKAALQGLSLPRRLVTLLEGESLVNDATGLVLYRLAIAAGLTGAFNIWSGAAEFAFLAAGGVAVGVALGFLGSSLLGRLDNVHLNIVAGFLGAFASYIIGEQLHVSGVLSTVCCGLVLGQRQHSVFPALTRLQATAVWQVAVFLLESLVFILIGLSLRPVLHRLAEAGVEASQFAPAIGVILLAMTAARFAWILTTAYVPRFLIPSLRARDPYPPLAVPIVMSWAGMRGVVSLAVALSVPAGFPGRDFIMAATMAAILASILIQGTTLRALVTALRLGDGFALKGDGRNLSQHEAHARIIAAEANAIEAISRQPDGTERHPRLLDQYRRRASVAQRLVEAGETLAADRRAHYEAVLEANRAGRAELLRLHRAGEIHDSTLHALEAEIDIEELGARKMLDR</sequence>
<keyword evidence="9 10" id="KW-0739">Sodium transport</keyword>
<evidence type="ECO:0000256" key="7">
    <source>
        <dbReference type="ARBA" id="ARBA00023065"/>
    </source>
</evidence>
<feature type="transmembrane region" description="Helical" evidence="10">
    <location>
        <begin position="186"/>
        <end position="207"/>
    </location>
</feature>
<comment type="subcellular location">
    <subcellularLocation>
        <location evidence="10">Cell inner membrane</location>
        <topology evidence="10">Multi-pass membrane protein</topology>
    </subcellularLocation>
    <subcellularLocation>
        <location evidence="1">Cell membrane</location>
        <topology evidence="1">Multi-pass membrane protein</topology>
    </subcellularLocation>
</comment>
<keyword evidence="5 10" id="KW-1133">Transmembrane helix</keyword>
<accession>B8EIS8</accession>